<evidence type="ECO:0000313" key="4">
    <source>
        <dbReference type="Proteomes" id="UP000269721"/>
    </source>
</evidence>
<dbReference type="GO" id="GO:0007165">
    <property type="term" value="P:signal transduction"/>
    <property type="evidence" value="ECO:0007669"/>
    <property type="project" value="TreeGrafter"/>
</dbReference>
<gene>
    <name evidence="3" type="ORF">BDK51DRAFT_50926</name>
</gene>
<accession>A0A4P9WDN6</accession>
<dbReference type="CDD" id="cd02859">
    <property type="entry name" value="E_set_AMPKbeta_like_N"/>
    <property type="match status" value="1"/>
</dbReference>
<dbReference type="InterPro" id="IPR014756">
    <property type="entry name" value="Ig_E-set"/>
</dbReference>
<dbReference type="InterPro" id="IPR032640">
    <property type="entry name" value="AMPK1_CBM"/>
</dbReference>
<dbReference type="SUPFAM" id="SSF81296">
    <property type="entry name" value="E set domains"/>
    <property type="match status" value="1"/>
</dbReference>
<dbReference type="AlphaFoldDB" id="A0A4P9WDN6"/>
<protein>
    <recommendedName>
        <fullName evidence="2">AMP-activated protein kinase glycogen-binding domain-containing protein</fullName>
    </recommendedName>
</protein>
<dbReference type="Gene3D" id="2.60.40.10">
    <property type="entry name" value="Immunoglobulins"/>
    <property type="match status" value="1"/>
</dbReference>
<dbReference type="InterPro" id="IPR050827">
    <property type="entry name" value="CRP1_MDG1_kinase"/>
</dbReference>
<dbReference type="GO" id="GO:0005737">
    <property type="term" value="C:cytoplasm"/>
    <property type="evidence" value="ECO:0007669"/>
    <property type="project" value="TreeGrafter"/>
</dbReference>
<organism evidence="3 4">
    <name type="scientific">Blyttiomyces helicus</name>
    <dbReference type="NCBI Taxonomy" id="388810"/>
    <lineage>
        <taxon>Eukaryota</taxon>
        <taxon>Fungi</taxon>
        <taxon>Fungi incertae sedis</taxon>
        <taxon>Chytridiomycota</taxon>
        <taxon>Chytridiomycota incertae sedis</taxon>
        <taxon>Chytridiomycetes</taxon>
        <taxon>Chytridiomycetes incertae sedis</taxon>
        <taxon>Blyttiomyces</taxon>
    </lineage>
</organism>
<dbReference type="EMBL" id="KZ995855">
    <property type="protein sequence ID" value="RKO89845.1"/>
    <property type="molecule type" value="Genomic_DNA"/>
</dbReference>
<sequence length="138" mass="15114">MVKVNITFTSASAKEVILTGSFNSWGKDLKAVKGSDDVFTATIDREAGETVYFKFIVDGAWTLSDSYEQDNSQNVLNNFVVVSEEVKTPAPAAAPKSRVAALANEDKEIVGRASESDLERISPARKNSVWKCFKSLFN</sequence>
<evidence type="ECO:0000256" key="1">
    <source>
        <dbReference type="ARBA" id="ARBA00038216"/>
    </source>
</evidence>
<dbReference type="Proteomes" id="UP000269721">
    <property type="component" value="Unassembled WGS sequence"/>
</dbReference>
<evidence type="ECO:0000259" key="2">
    <source>
        <dbReference type="Pfam" id="PF16561"/>
    </source>
</evidence>
<keyword evidence="4" id="KW-1185">Reference proteome</keyword>
<dbReference type="InterPro" id="IPR013783">
    <property type="entry name" value="Ig-like_fold"/>
</dbReference>
<dbReference type="GO" id="GO:0031588">
    <property type="term" value="C:nucleotide-activated protein kinase complex"/>
    <property type="evidence" value="ECO:0007669"/>
    <property type="project" value="TreeGrafter"/>
</dbReference>
<dbReference type="OrthoDB" id="5873279at2759"/>
<proteinExistence type="inferred from homology"/>
<dbReference type="GO" id="GO:0019901">
    <property type="term" value="F:protein kinase binding"/>
    <property type="evidence" value="ECO:0007669"/>
    <property type="project" value="TreeGrafter"/>
</dbReference>
<dbReference type="GO" id="GO:0005634">
    <property type="term" value="C:nucleus"/>
    <property type="evidence" value="ECO:0007669"/>
    <property type="project" value="TreeGrafter"/>
</dbReference>
<reference evidence="4" key="1">
    <citation type="journal article" date="2018" name="Nat. Microbiol.">
        <title>Leveraging single-cell genomics to expand the fungal tree of life.</title>
        <authorList>
            <person name="Ahrendt S.R."/>
            <person name="Quandt C.A."/>
            <person name="Ciobanu D."/>
            <person name="Clum A."/>
            <person name="Salamov A."/>
            <person name="Andreopoulos B."/>
            <person name="Cheng J.F."/>
            <person name="Woyke T."/>
            <person name="Pelin A."/>
            <person name="Henrissat B."/>
            <person name="Reynolds N.K."/>
            <person name="Benny G.L."/>
            <person name="Smith M.E."/>
            <person name="James T.Y."/>
            <person name="Grigoriev I.V."/>
        </authorList>
    </citation>
    <scope>NUCLEOTIDE SEQUENCE [LARGE SCALE GENOMIC DNA]</scope>
</reference>
<evidence type="ECO:0000313" key="3">
    <source>
        <dbReference type="EMBL" id="RKO89845.1"/>
    </source>
</evidence>
<name>A0A4P9WDN6_9FUNG</name>
<dbReference type="PANTHER" id="PTHR10343">
    <property type="entry name" value="5'-AMP-ACTIVATED PROTEIN KINASE , BETA SUBUNIT"/>
    <property type="match status" value="1"/>
</dbReference>
<dbReference type="Pfam" id="PF16561">
    <property type="entry name" value="AMPK1_CBM"/>
    <property type="match status" value="1"/>
</dbReference>
<dbReference type="PANTHER" id="PTHR10343:SF81">
    <property type="entry name" value="CRUCIFORM DNA-RECOGNIZING PROTEIN 1-RELATED"/>
    <property type="match status" value="1"/>
</dbReference>
<feature type="domain" description="AMP-activated protein kinase glycogen-binding" evidence="2">
    <location>
        <begin position="4"/>
        <end position="85"/>
    </location>
</feature>
<comment type="similarity">
    <text evidence="1">Belongs to the CRP1/MDG1 family.</text>
</comment>